<dbReference type="GO" id="GO:0043190">
    <property type="term" value="C:ATP-binding cassette (ABC) transporter complex"/>
    <property type="evidence" value="ECO:0007669"/>
    <property type="project" value="InterPro"/>
</dbReference>
<dbReference type="EMBL" id="MHCC01000019">
    <property type="protein sequence ID" value="OGY13149.1"/>
    <property type="molecule type" value="Genomic_DNA"/>
</dbReference>
<comment type="caution">
    <text evidence="11">The sequence shown here is derived from an EMBL/GenBank/DDBJ whole genome shotgun (WGS) entry which is preliminary data.</text>
</comment>
<dbReference type="AlphaFoldDB" id="A0A1G1VCL0"/>
<evidence type="ECO:0000313" key="12">
    <source>
        <dbReference type="Proteomes" id="UP000178659"/>
    </source>
</evidence>
<evidence type="ECO:0000256" key="1">
    <source>
        <dbReference type="ARBA" id="ARBA00004429"/>
    </source>
</evidence>
<protein>
    <recommendedName>
        <fullName evidence="9">Transport permease protein</fullName>
    </recommendedName>
</protein>
<evidence type="ECO:0000256" key="3">
    <source>
        <dbReference type="ARBA" id="ARBA00022448"/>
    </source>
</evidence>
<dbReference type="Proteomes" id="UP000178659">
    <property type="component" value="Unassembled WGS sequence"/>
</dbReference>
<evidence type="ECO:0000256" key="5">
    <source>
        <dbReference type="ARBA" id="ARBA00022519"/>
    </source>
</evidence>
<evidence type="ECO:0000313" key="11">
    <source>
        <dbReference type="EMBL" id="OGY13149.1"/>
    </source>
</evidence>
<dbReference type="InterPro" id="IPR000412">
    <property type="entry name" value="ABC_2_transport"/>
</dbReference>
<dbReference type="GO" id="GO:0015920">
    <property type="term" value="P:lipopolysaccharide transport"/>
    <property type="evidence" value="ECO:0007669"/>
    <property type="project" value="TreeGrafter"/>
</dbReference>
<evidence type="ECO:0000259" key="10">
    <source>
        <dbReference type="PROSITE" id="PS51012"/>
    </source>
</evidence>
<evidence type="ECO:0000256" key="2">
    <source>
        <dbReference type="ARBA" id="ARBA00007783"/>
    </source>
</evidence>
<evidence type="ECO:0000256" key="6">
    <source>
        <dbReference type="ARBA" id="ARBA00022692"/>
    </source>
</evidence>
<gene>
    <name evidence="11" type="ORF">A3A77_03215</name>
</gene>
<dbReference type="InterPro" id="IPR013525">
    <property type="entry name" value="ABC2_TM"/>
</dbReference>
<feature type="transmembrane region" description="Helical" evidence="9">
    <location>
        <begin position="134"/>
        <end position="157"/>
    </location>
</feature>
<sequence length="255" mass="29109">MRKFGFVYLRDLTIALSVKELKSKYKSATLGFLWVLLNPLLQMLALSLVFTFFVKIEINNYPVFAFSGLLPWTFFALSLQTGTTSLINNREIIKKTYFPRELLPISSVLAHLFAFIPAILLLLVFVLVTQGLSFSIFLLIPLIILQTLLLISLSLFLSSLDIYYRDVSYLLQALLVIWFYITPIFYSISFVPQKYLGFYIINPMVGIISSYQSIFLNTPLPSLTAVAVSVVETLLFAVIGVFVFRKRSAYFADWI</sequence>
<dbReference type="PRINTS" id="PR00164">
    <property type="entry name" value="ABC2TRNSPORT"/>
</dbReference>
<evidence type="ECO:0000256" key="4">
    <source>
        <dbReference type="ARBA" id="ARBA00022475"/>
    </source>
</evidence>
<dbReference type="PANTHER" id="PTHR30413:SF8">
    <property type="entry name" value="TRANSPORT PERMEASE PROTEIN"/>
    <property type="match status" value="1"/>
</dbReference>
<keyword evidence="4 9" id="KW-1003">Cell membrane</keyword>
<keyword evidence="8 9" id="KW-0472">Membrane</keyword>
<feature type="transmembrane region" description="Helical" evidence="9">
    <location>
        <begin position="223"/>
        <end position="244"/>
    </location>
</feature>
<feature type="transmembrane region" description="Helical" evidence="9">
    <location>
        <begin position="60"/>
        <end position="81"/>
    </location>
</feature>
<keyword evidence="5" id="KW-0997">Cell inner membrane</keyword>
<dbReference type="PROSITE" id="PS51012">
    <property type="entry name" value="ABC_TM2"/>
    <property type="match status" value="1"/>
</dbReference>
<feature type="transmembrane region" description="Helical" evidence="9">
    <location>
        <begin position="102"/>
        <end position="128"/>
    </location>
</feature>
<name>A0A1G1VCL0_9BACT</name>
<reference evidence="11 12" key="1">
    <citation type="journal article" date="2016" name="Nat. Commun.">
        <title>Thousands of microbial genomes shed light on interconnected biogeochemical processes in an aquifer system.</title>
        <authorList>
            <person name="Anantharaman K."/>
            <person name="Brown C.T."/>
            <person name="Hug L.A."/>
            <person name="Sharon I."/>
            <person name="Castelle C.J."/>
            <person name="Probst A.J."/>
            <person name="Thomas B.C."/>
            <person name="Singh A."/>
            <person name="Wilkins M.J."/>
            <person name="Karaoz U."/>
            <person name="Brodie E.L."/>
            <person name="Williams K.H."/>
            <person name="Hubbard S.S."/>
            <person name="Banfield J.F."/>
        </authorList>
    </citation>
    <scope>NUCLEOTIDE SEQUENCE [LARGE SCALE GENOMIC DNA]</scope>
</reference>
<comment type="similarity">
    <text evidence="2 9">Belongs to the ABC-2 integral membrane protein family.</text>
</comment>
<feature type="transmembrane region" description="Helical" evidence="9">
    <location>
        <begin position="32"/>
        <end position="54"/>
    </location>
</feature>
<evidence type="ECO:0000256" key="8">
    <source>
        <dbReference type="ARBA" id="ARBA00023136"/>
    </source>
</evidence>
<keyword evidence="6 9" id="KW-0812">Transmembrane</keyword>
<feature type="transmembrane region" description="Helical" evidence="9">
    <location>
        <begin position="169"/>
        <end position="190"/>
    </location>
</feature>
<proteinExistence type="inferred from homology"/>
<feature type="domain" description="ABC transmembrane type-2" evidence="10">
    <location>
        <begin position="30"/>
        <end position="247"/>
    </location>
</feature>
<keyword evidence="3 9" id="KW-0813">Transport</keyword>
<evidence type="ECO:0000256" key="9">
    <source>
        <dbReference type="RuleBase" id="RU361157"/>
    </source>
</evidence>
<comment type="subcellular location">
    <subcellularLocation>
        <location evidence="1">Cell inner membrane</location>
        <topology evidence="1">Multi-pass membrane protein</topology>
    </subcellularLocation>
    <subcellularLocation>
        <location evidence="9">Cell membrane</location>
        <topology evidence="9">Multi-pass membrane protein</topology>
    </subcellularLocation>
</comment>
<keyword evidence="7 9" id="KW-1133">Transmembrane helix</keyword>
<dbReference type="PANTHER" id="PTHR30413">
    <property type="entry name" value="INNER MEMBRANE TRANSPORT PERMEASE"/>
    <property type="match status" value="1"/>
</dbReference>
<evidence type="ECO:0000256" key="7">
    <source>
        <dbReference type="ARBA" id="ARBA00022989"/>
    </source>
</evidence>
<dbReference type="GO" id="GO:0140359">
    <property type="term" value="F:ABC-type transporter activity"/>
    <property type="evidence" value="ECO:0007669"/>
    <property type="project" value="InterPro"/>
</dbReference>
<accession>A0A1G1VCL0</accession>
<dbReference type="Pfam" id="PF01061">
    <property type="entry name" value="ABC2_membrane"/>
    <property type="match status" value="1"/>
</dbReference>
<organism evidence="11 12">
    <name type="scientific">Candidatus Blackburnbacteria bacterium RIFCSPLOWO2_01_FULL_40_20</name>
    <dbReference type="NCBI Taxonomy" id="1797519"/>
    <lineage>
        <taxon>Bacteria</taxon>
        <taxon>Candidatus Blackburniibacteriota</taxon>
    </lineage>
</organism>
<dbReference type="InterPro" id="IPR047817">
    <property type="entry name" value="ABC2_TM_bact-type"/>
</dbReference>